<dbReference type="Proteomes" id="UP001208689">
    <property type="component" value="Chromosome"/>
</dbReference>
<dbReference type="PANTHER" id="PTHR40048:SF1">
    <property type="entry name" value="RHAMNOSYL O-METHYLTRANSFERASE"/>
    <property type="match status" value="1"/>
</dbReference>
<dbReference type="Pfam" id="PF04989">
    <property type="entry name" value="RMNT_CmcI"/>
    <property type="match status" value="1"/>
</dbReference>
<name>A0ABY6HX05_9ARCH</name>
<dbReference type="PANTHER" id="PTHR40048">
    <property type="entry name" value="RHAMNOSYL O-METHYLTRANSFERASE"/>
    <property type="match status" value="1"/>
</dbReference>
<sequence length="244" mass="28495">MDPIEEFKKERAKDMELMSKDKELSQKSIEWMIHAEKYKYTYNYSWLGRPIIKYPNDIVLQQEIIWEFKPDLIIETGIAHGGSIILSASMLELLRGDGLVVGVDIDIRKHNRDEIEKHPLFKRIKLIEGSSTSDHVMDQIRKIAQNKKRIMVFLDSLHTHDHVLDEMKCYSPFVSVGSYLVVSDTFIEFFPEGHYSNRPWDRGDNPYTAVQEFLSENDGFEIDTKKESKLLITEGISGWLKRIK</sequence>
<evidence type="ECO:0000256" key="1">
    <source>
        <dbReference type="ARBA" id="ARBA00022603"/>
    </source>
</evidence>
<dbReference type="InterPro" id="IPR029063">
    <property type="entry name" value="SAM-dependent_MTases_sf"/>
</dbReference>
<keyword evidence="2" id="KW-0808">Transferase</keyword>
<dbReference type="EMBL" id="CP104013">
    <property type="protein sequence ID" value="UYP48047.1"/>
    <property type="molecule type" value="Genomic_DNA"/>
</dbReference>
<proteinExistence type="predicted"/>
<organism evidence="3 4">
    <name type="scientific">Candidatus Lokiarchaeum ossiferum</name>
    <dbReference type="NCBI Taxonomy" id="2951803"/>
    <lineage>
        <taxon>Archaea</taxon>
        <taxon>Promethearchaeati</taxon>
        <taxon>Promethearchaeota</taxon>
        <taxon>Promethearchaeia</taxon>
        <taxon>Promethearchaeales</taxon>
        <taxon>Promethearchaeaceae</taxon>
        <taxon>Candidatus Lokiarchaeum</taxon>
    </lineage>
</organism>
<evidence type="ECO:0000313" key="4">
    <source>
        <dbReference type="Proteomes" id="UP001208689"/>
    </source>
</evidence>
<evidence type="ECO:0000313" key="3">
    <source>
        <dbReference type="EMBL" id="UYP48047.1"/>
    </source>
</evidence>
<reference evidence="3" key="1">
    <citation type="submission" date="2022-09" db="EMBL/GenBank/DDBJ databases">
        <title>Actin cytoskeleton and complex cell architecture in an #Asgard archaeon.</title>
        <authorList>
            <person name="Ponce Toledo R.I."/>
            <person name="Schleper C."/>
            <person name="Rodrigues Oliveira T."/>
            <person name="Wollweber F."/>
            <person name="Xu J."/>
            <person name="Rittmann S."/>
            <person name="Klingl A."/>
            <person name="Pilhofer M."/>
        </authorList>
    </citation>
    <scope>NUCLEOTIDE SEQUENCE</scope>
    <source>
        <strain evidence="3">B-35</strain>
    </source>
</reference>
<keyword evidence="4" id="KW-1185">Reference proteome</keyword>
<evidence type="ECO:0008006" key="5">
    <source>
        <dbReference type="Google" id="ProtNLM"/>
    </source>
</evidence>
<dbReference type="Gene3D" id="3.40.50.150">
    <property type="entry name" value="Vaccinia Virus protein VP39"/>
    <property type="match status" value="1"/>
</dbReference>
<accession>A0ABY6HX05</accession>
<evidence type="ECO:0000256" key="2">
    <source>
        <dbReference type="ARBA" id="ARBA00022679"/>
    </source>
</evidence>
<dbReference type="InterPro" id="IPR007072">
    <property type="entry name" value="RNMT_CmcI"/>
</dbReference>
<gene>
    <name evidence="3" type="ORF">NEF87_004332</name>
</gene>
<protein>
    <recommendedName>
        <fullName evidence="5">Cephalosporin hydroxylase</fullName>
    </recommendedName>
</protein>
<dbReference type="SUPFAM" id="SSF53335">
    <property type="entry name" value="S-adenosyl-L-methionine-dependent methyltransferases"/>
    <property type="match status" value="1"/>
</dbReference>
<keyword evidence="1" id="KW-0489">Methyltransferase</keyword>